<dbReference type="Proteomes" id="UP000663722">
    <property type="component" value="Chromosome"/>
</dbReference>
<evidence type="ECO:0000313" key="1">
    <source>
        <dbReference type="EMBL" id="QTA88525.1"/>
    </source>
</evidence>
<reference evidence="1" key="1">
    <citation type="journal article" date="2021" name="Microb. Physiol.">
        <title>Proteogenomic Insights into the Physiology of Marine, Sulfate-Reducing, Filamentous Desulfonema limicola and Desulfonema magnum.</title>
        <authorList>
            <person name="Schnaars V."/>
            <person name="Wohlbrand L."/>
            <person name="Scheve S."/>
            <person name="Hinrichs C."/>
            <person name="Reinhardt R."/>
            <person name="Rabus R."/>
        </authorList>
    </citation>
    <scope>NUCLEOTIDE SEQUENCE</scope>
    <source>
        <strain evidence="1">4be13</strain>
    </source>
</reference>
<evidence type="ECO:0000313" key="2">
    <source>
        <dbReference type="Proteomes" id="UP000663722"/>
    </source>
</evidence>
<keyword evidence="2" id="KW-1185">Reference proteome</keyword>
<dbReference type="AlphaFoldDB" id="A0A975BP60"/>
<organism evidence="1 2">
    <name type="scientific">Desulfonema magnum</name>
    <dbReference type="NCBI Taxonomy" id="45655"/>
    <lineage>
        <taxon>Bacteria</taxon>
        <taxon>Pseudomonadati</taxon>
        <taxon>Thermodesulfobacteriota</taxon>
        <taxon>Desulfobacteria</taxon>
        <taxon>Desulfobacterales</taxon>
        <taxon>Desulfococcaceae</taxon>
        <taxon>Desulfonema</taxon>
    </lineage>
</organism>
<dbReference type="SUPFAM" id="SSF53850">
    <property type="entry name" value="Periplasmic binding protein-like II"/>
    <property type="match status" value="1"/>
</dbReference>
<gene>
    <name evidence="1" type="ORF">dnm_045710</name>
</gene>
<proteinExistence type="predicted"/>
<name>A0A975BP60_9BACT</name>
<dbReference type="EMBL" id="CP061800">
    <property type="protein sequence ID" value="QTA88525.1"/>
    <property type="molecule type" value="Genomic_DNA"/>
</dbReference>
<sequence length="59" mass="6913">MVLPQTVSENNIYLAFSKKSPFKRYLPSINEKFRQMLDDGSLEELFEKNIKQAALEFSQ</sequence>
<evidence type="ECO:0008006" key="3">
    <source>
        <dbReference type="Google" id="ProtNLM"/>
    </source>
</evidence>
<dbReference type="KEGG" id="dmm:dnm_045710"/>
<protein>
    <recommendedName>
        <fullName evidence="3">Solute-binding protein family 3/N-terminal domain-containing protein</fullName>
    </recommendedName>
</protein>
<accession>A0A975BP60</accession>